<proteinExistence type="predicted"/>
<comment type="caution">
    <text evidence="1">The sequence shown here is derived from an EMBL/GenBank/DDBJ whole genome shotgun (WGS) entry which is preliminary data.</text>
</comment>
<dbReference type="EMBL" id="NQIK02000001">
    <property type="protein sequence ID" value="KAF7579094.1"/>
    <property type="molecule type" value="Genomic_DNA"/>
</dbReference>
<name>A0A5M9LPI0_9PLEO</name>
<protein>
    <submittedName>
        <fullName evidence="1">Uncharacterized protein</fullName>
    </submittedName>
</protein>
<dbReference type="Proteomes" id="UP000245464">
    <property type="component" value="Chromosome 1"/>
</dbReference>
<dbReference type="KEGG" id="ptrr:90954520"/>
<reference evidence="1 2" key="1">
    <citation type="journal article" date="2018" name="BMC Genomics">
        <title>Comparative genomics of the wheat fungal pathogen Pyrenophora tritici-repentis reveals chromosomal variations and genome plasticity.</title>
        <authorList>
            <person name="Moolhuijzen P."/>
            <person name="See P.T."/>
            <person name="Hane J.K."/>
            <person name="Shi G."/>
            <person name="Liu Z."/>
            <person name="Oliver R.P."/>
            <person name="Moffat C.S."/>
        </authorList>
    </citation>
    <scope>NUCLEOTIDE SEQUENCE [LARGE SCALE GENOMIC DNA]</scope>
    <source>
        <strain evidence="1">M4</strain>
    </source>
</reference>
<accession>A0A5M9LPI0</accession>
<dbReference type="RefSeq" id="XP_065966242.1">
    <property type="nucleotide sequence ID" value="XM_066104040.1"/>
</dbReference>
<gene>
    <name evidence="1" type="ORF">PtrM4_033340</name>
</gene>
<dbReference type="GeneID" id="90954520"/>
<evidence type="ECO:0000313" key="1">
    <source>
        <dbReference type="EMBL" id="KAF7579094.1"/>
    </source>
</evidence>
<organism evidence="1 2">
    <name type="scientific">Pyrenophora tritici-repentis</name>
    <dbReference type="NCBI Taxonomy" id="45151"/>
    <lineage>
        <taxon>Eukaryota</taxon>
        <taxon>Fungi</taxon>
        <taxon>Dikarya</taxon>
        <taxon>Ascomycota</taxon>
        <taxon>Pezizomycotina</taxon>
        <taxon>Dothideomycetes</taxon>
        <taxon>Pleosporomycetidae</taxon>
        <taxon>Pleosporales</taxon>
        <taxon>Pleosporineae</taxon>
        <taxon>Pleosporaceae</taxon>
        <taxon>Pyrenophora</taxon>
    </lineage>
</organism>
<dbReference type="AlphaFoldDB" id="A0A5M9LPI0"/>
<sequence>MSPFAIAFAFTLIAPISFASASLVLTSLPSCTQPCDGLRIRSSVPP</sequence>
<evidence type="ECO:0000313" key="2">
    <source>
        <dbReference type="Proteomes" id="UP000245464"/>
    </source>
</evidence>